<keyword evidence="2" id="KW-0812">Transmembrane</keyword>
<dbReference type="Proteomes" id="UP001224661">
    <property type="component" value="Unassembled WGS sequence"/>
</dbReference>
<proteinExistence type="predicted"/>
<keyword evidence="4" id="KW-1185">Reference proteome</keyword>
<sequence length="74" mass="7817">MPAPTHTPAAPAAPPTPQRPGRIKAELPWWALALPTAAFVVLLSLVLDPADAHAVSGRVPLLDVLVQLRQALPF</sequence>
<evidence type="ECO:0000313" key="4">
    <source>
        <dbReference type="Proteomes" id="UP001224661"/>
    </source>
</evidence>
<evidence type="ECO:0000313" key="3">
    <source>
        <dbReference type="EMBL" id="MDI3387483.1"/>
    </source>
</evidence>
<feature type="region of interest" description="Disordered" evidence="1">
    <location>
        <begin position="1"/>
        <end position="20"/>
    </location>
</feature>
<dbReference type="EMBL" id="JASCIR010000010">
    <property type="protein sequence ID" value="MDI3387483.1"/>
    <property type="molecule type" value="Genomic_DNA"/>
</dbReference>
<organism evidence="3 4">
    <name type="scientific">Streptomyces solicavernae</name>
    <dbReference type="NCBI Taxonomy" id="3043614"/>
    <lineage>
        <taxon>Bacteria</taxon>
        <taxon>Bacillati</taxon>
        <taxon>Actinomycetota</taxon>
        <taxon>Actinomycetes</taxon>
        <taxon>Kitasatosporales</taxon>
        <taxon>Streptomycetaceae</taxon>
        <taxon>Streptomyces</taxon>
    </lineage>
</organism>
<feature type="compositionally biased region" description="Pro residues" evidence="1">
    <location>
        <begin position="1"/>
        <end position="18"/>
    </location>
</feature>
<accession>A0ABT6RSS0</accession>
<protein>
    <submittedName>
        <fullName evidence="3">Uncharacterized protein</fullName>
    </submittedName>
</protein>
<name>A0ABT6RSS0_9ACTN</name>
<keyword evidence="2" id="KW-1133">Transmembrane helix</keyword>
<reference evidence="3 4" key="1">
    <citation type="submission" date="2023-05" db="EMBL/GenBank/DDBJ databases">
        <title>Draft genome sequence of Streptomyces sp. B-S-A8 isolated from a cave soil in Thailand.</title>
        <authorList>
            <person name="Chamroensaksri N."/>
            <person name="Muangham S."/>
        </authorList>
    </citation>
    <scope>NUCLEOTIDE SEQUENCE [LARGE SCALE GENOMIC DNA]</scope>
    <source>
        <strain evidence="3 4">B-S-A8</strain>
    </source>
</reference>
<evidence type="ECO:0000256" key="1">
    <source>
        <dbReference type="SAM" id="MobiDB-lite"/>
    </source>
</evidence>
<dbReference type="RefSeq" id="WP_282513789.1">
    <property type="nucleotide sequence ID" value="NZ_JASCIR010000010.1"/>
</dbReference>
<comment type="caution">
    <text evidence="3">The sequence shown here is derived from an EMBL/GenBank/DDBJ whole genome shotgun (WGS) entry which is preliminary data.</text>
</comment>
<keyword evidence="2" id="KW-0472">Membrane</keyword>
<gene>
    <name evidence="3" type="ORF">QIS99_14925</name>
</gene>
<evidence type="ECO:0000256" key="2">
    <source>
        <dbReference type="SAM" id="Phobius"/>
    </source>
</evidence>
<feature type="transmembrane region" description="Helical" evidence="2">
    <location>
        <begin position="27"/>
        <end position="47"/>
    </location>
</feature>